<evidence type="ECO:0000313" key="2">
    <source>
        <dbReference type="Proteomes" id="UP000562682"/>
    </source>
</evidence>
<keyword evidence="2" id="KW-1185">Reference proteome</keyword>
<reference evidence="1 2" key="1">
    <citation type="submission" date="2020-05" db="EMBL/GenBank/DDBJ databases">
        <title>Identification and distribution of gene clusters putatively required for synthesis of sphingolipid metabolism inhibitors in phylogenetically diverse species of the filamentous fungus Fusarium.</title>
        <authorList>
            <person name="Kim H.-S."/>
            <person name="Busman M."/>
            <person name="Brown D.W."/>
            <person name="Divon H."/>
            <person name="Uhlig S."/>
            <person name="Proctor R.H."/>
        </authorList>
    </citation>
    <scope>NUCLEOTIDE SEQUENCE [LARGE SCALE GENOMIC DNA]</scope>
    <source>
        <strain evidence="1 2">NRRL 25311</strain>
    </source>
</reference>
<comment type="caution">
    <text evidence="1">The sequence shown here is derived from an EMBL/GenBank/DDBJ whole genome shotgun (WGS) entry which is preliminary data.</text>
</comment>
<organism evidence="1 2">
    <name type="scientific">Fusarium denticulatum</name>
    <dbReference type="NCBI Taxonomy" id="48507"/>
    <lineage>
        <taxon>Eukaryota</taxon>
        <taxon>Fungi</taxon>
        <taxon>Dikarya</taxon>
        <taxon>Ascomycota</taxon>
        <taxon>Pezizomycotina</taxon>
        <taxon>Sordariomycetes</taxon>
        <taxon>Hypocreomycetidae</taxon>
        <taxon>Hypocreales</taxon>
        <taxon>Nectriaceae</taxon>
        <taxon>Fusarium</taxon>
        <taxon>Fusarium fujikuroi species complex</taxon>
    </lineage>
</organism>
<accession>A0A8H5XKN0</accession>
<dbReference type="Proteomes" id="UP000562682">
    <property type="component" value="Unassembled WGS sequence"/>
</dbReference>
<protein>
    <submittedName>
        <fullName evidence="1">Uncharacterized protein</fullName>
    </submittedName>
</protein>
<name>A0A8H5XKN0_9HYPO</name>
<dbReference type="SUPFAM" id="SSF56059">
    <property type="entry name" value="Glutathione synthetase ATP-binding domain-like"/>
    <property type="match status" value="1"/>
</dbReference>
<gene>
    <name evidence="1" type="ORF">FDENT_534</name>
</gene>
<proteinExistence type="predicted"/>
<dbReference type="AlphaFoldDB" id="A0A8H5XKN0"/>
<sequence length="507" mass="56842">MQTQELTQVHIGDGGGNVQRISQQNFDVASFSSEEARFQEKLLKLCPANLWHKASYTAGCPRPVLVGRHHQQQLKDLHEALTAAITDVVHRWWSDRDARFPERMPLEAKEEELLRVRQAIVWIEGQVTIGNMPQFSKCRGSWRPDFLVEDNSEREENYCITEINARFSFNGFMHEAYGQAATNDSLGSAETVLIPATDPDTILEGLFDLFDPKYPLHLLKGAEKGIDIHMFIDAVEHRFGVKPRLIAPADLRLFPDARSKSGFRLCCVIHEHDGQIPNTWRFVVPNGEIYEEIHQVGLELHQRELIALEPEILRQISLRCFNDMRTILLVHDKRMLGIVRQEIRQLAARSVITAVQAEALRLGIVETLLPGSAELKSLLQVSLASPDLRHGYILKPIRSGKGNGIIFGDDVPAPEWTSLLQALATPGEISTELCVVQRLITPHEYNLVLRASKGVVRYPLVGTYHVANGKLLGLGTWRASGGRIVAVSSGGSWICSVMKGVTQDREE</sequence>
<evidence type="ECO:0000313" key="1">
    <source>
        <dbReference type="EMBL" id="KAF5695230.1"/>
    </source>
</evidence>
<dbReference type="EMBL" id="JAAOAK010000012">
    <property type="protein sequence ID" value="KAF5695230.1"/>
    <property type="molecule type" value="Genomic_DNA"/>
</dbReference>